<sequence>MASSITKLTPEQTALKEAYFKTMFSSSLTTSSSSSHGLPPHWSRLLYHSPPMFAATLHLHAVPHQKRHLDPKTQSLISLAVASASTHLHLPAIKRHTKEALDRGASREEIVETLALTSTLGIHACNIGVPILVDVLREEGIEVETGMESMTQEQWKLRHDFEKKRGYWHPFWDLFLHLDPSFFAAYLEFSSVPWTSTNTIQTPQTLETPCPSLTEPFQPNSSSLVEQGALPPKTKELIYCAFDAAATHLYQPGLKQHMRNVIRLGGSKEEIMEVLELATLLGGSTLEVGLGVLDQELEERKEEKEEADVD</sequence>
<dbReference type="OrthoDB" id="10250730at2759"/>
<evidence type="ECO:0000313" key="2">
    <source>
        <dbReference type="EMBL" id="KAF2201192.1"/>
    </source>
</evidence>
<dbReference type="Pfam" id="PF02627">
    <property type="entry name" value="CMD"/>
    <property type="match status" value="2"/>
</dbReference>
<dbReference type="Proteomes" id="UP000799536">
    <property type="component" value="Unassembled WGS sequence"/>
</dbReference>
<feature type="domain" description="Carboxymuconolactone decarboxylase-like" evidence="1">
    <location>
        <begin position="52"/>
        <end position="116"/>
    </location>
</feature>
<dbReference type="InterPro" id="IPR029032">
    <property type="entry name" value="AhpD-like"/>
</dbReference>
<dbReference type="PANTHER" id="PTHR33930">
    <property type="entry name" value="ALKYL HYDROPEROXIDE REDUCTASE AHPD"/>
    <property type="match status" value="1"/>
</dbReference>
<evidence type="ECO:0000313" key="3">
    <source>
        <dbReference type="Proteomes" id="UP000799536"/>
    </source>
</evidence>
<gene>
    <name evidence="2" type="ORF">GQ43DRAFT_463375</name>
</gene>
<dbReference type="AlphaFoldDB" id="A0A9P4JQC9"/>
<dbReference type="InterPro" id="IPR003779">
    <property type="entry name" value="CMD-like"/>
</dbReference>
<dbReference type="GO" id="GO:0051920">
    <property type="term" value="F:peroxiredoxin activity"/>
    <property type="evidence" value="ECO:0007669"/>
    <property type="project" value="InterPro"/>
</dbReference>
<dbReference type="EMBL" id="ML993987">
    <property type="protein sequence ID" value="KAF2201192.1"/>
    <property type="molecule type" value="Genomic_DNA"/>
</dbReference>
<proteinExistence type="predicted"/>
<dbReference type="SUPFAM" id="SSF69118">
    <property type="entry name" value="AhpD-like"/>
    <property type="match status" value="2"/>
</dbReference>
<feature type="domain" description="Carboxymuconolactone decarboxylase-like" evidence="1">
    <location>
        <begin position="223"/>
        <end position="285"/>
    </location>
</feature>
<evidence type="ECO:0000259" key="1">
    <source>
        <dbReference type="Pfam" id="PF02627"/>
    </source>
</evidence>
<dbReference type="Gene3D" id="1.20.1290.10">
    <property type="entry name" value="AhpD-like"/>
    <property type="match status" value="1"/>
</dbReference>
<comment type="caution">
    <text evidence="2">The sequence shown here is derived from an EMBL/GenBank/DDBJ whole genome shotgun (WGS) entry which is preliminary data.</text>
</comment>
<reference evidence="2" key="1">
    <citation type="journal article" date="2020" name="Stud. Mycol.">
        <title>101 Dothideomycetes genomes: a test case for predicting lifestyles and emergence of pathogens.</title>
        <authorList>
            <person name="Haridas S."/>
            <person name="Albert R."/>
            <person name="Binder M."/>
            <person name="Bloem J."/>
            <person name="Labutti K."/>
            <person name="Salamov A."/>
            <person name="Andreopoulos B."/>
            <person name="Baker S."/>
            <person name="Barry K."/>
            <person name="Bills G."/>
            <person name="Bluhm B."/>
            <person name="Cannon C."/>
            <person name="Castanera R."/>
            <person name="Culley D."/>
            <person name="Daum C."/>
            <person name="Ezra D."/>
            <person name="Gonzalez J."/>
            <person name="Henrissat B."/>
            <person name="Kuo A."/>
            <person name="Liang C."/>
            <person name="Lipzen A."/>
            <person name="Lutzoni F."/>
            <person name="Magnuson J."/>
            <person name="Mondo S."/>
            <person name="Nolan M."/>
            <person name="Ohm R."/>
            <person name="Pangilinan J."/>
            <person name="Park H.-J."/>
            <person name="Ramirez L."/>
            <person name="Alfaro M."/>
            <person name="Sun H."/>
            <person name="Tritt A."/>
            <person name="Yoshinaga Y."/>
            <person name="Zwiers L.-H."/>
            <person name="Turgeon B."/>
            <person name="Goodwin S."/>
            <person name="Spatafora J."/>
            <person name="Crous P."/>
            <person name="Grigoriev I."/>
        </authorList>
    </citation>
    <scope>NUCLEOTIDE SEQUENCE</scope>
    <source>
        <strain evidence="2">ATCC 74209</strain>
    </source>
</reference>
<dbReference type="PANTHER" id="PTHR33930:SF2">
    <property type="entry name" value="BLR3452 PROTEIN"/>
    <property type="match status" value="1"/>
</dbReference>
<keyword evidence="3" id="KW-1185">Reference proteome</keyword>
<protein>
    <recommendedName>
        <fullName evidence="1">Carboxymuconolactone decarboxylase-like domain-containing protein</fullName>
    </recommendedName>
</protein>
<name>A0A9P4JQC9_9PLEO</name>
<accession>A0A9P4JQC9</accession>
<organism evidence="2 3">
    <name type="scientific">Delitschia confertaspora ATCC 74209</name>
    <dbReference type="NCBI Taxonomy" id="1513339"/>
    <lineage>
        <taxon>Eukaryota</taxon>
        <taxon>Fungi</taxon>
        <taxon>Dikarya</taxon>
        <taxon>Ascomycota</taxon>
        <taxon>Pezizomycotina</taxon>
        <taxon>Dothideomycetes</taxon>
        <taxon>Pleosporomycetidae</taxon>
        <taxon>Pleosporales</taxon>
        <taxon>Delitschiaceae</taxon>
        <taxon>Delitschia</taxon>
    </lineage>
</organism>